<evidence type="ECO:0000313" key="3">
    <source>
        <dbReference type="EMBL" id="CAL6098409.1"/>
    </source>
</evidence>
<keyword evidence="1" id="KW-0472">Membrane</keyword>
<name>A0AA86UU10_9EUKA</name>
<keyword evidence="1" id="KW-0812">Transmembrane</keyword>
<dbReference type="EMBL" id="CAXDID020000508">
    <property type="protein sequence ID" value="CAL6098409.1"/>
    <property type="molecule type" value="Genomic_DNA"/>
</dbReference>
<organism evidence="2">
    <name type="scientific">Hexamita inflata</name>
    <dbReference type="NCBI Taxonomy" id="28002"/>
    <lineage>
        <taxon>Eukaryota</taxon>
        <taxon>Metamonada</taxon>
        <taxon>Diplomonadida</taxon>
        <taxon>Hexamitidae</taxon>
        <taxon>Hexamitinae</taxon>
        <taxon>Hexamita</taxon>
    </lineage>
</organism>
<reference evidence="2" key="1">
    <citation type="submission" date="2023-06" db="EMBL/GenBank/DDBJ databases">
        <authorList>
            <person name="Kurt Z."/>
        </authorList>
    </citation>
    <scope>NUCLEOTIDE SEQUENCE</scope>
</reference>
<evidence type="ECO:0000256" key="1">
    <source>
        <dbReference type="SAM" id="Phobius"/>
    </source>
</evidence>
<evidence type="ECO:0000313" key="4">
    <source>
        <dbReference type="Proteomes" id="UP001642409"/>
    </source>
</evidence>
<accession>A0AA86UU10</accession>
<dbReference type="AlphaFoldDB" id="A0AA86UU10"/>
<protein>
    <submittedName>
        <fullName evidence="3">Hypothetical_protein</fullName>
    </submittedName>
</protein>
<evidence type="ECO:0000313" key="2">
    <source>
        <dbReference type="EMBL" id="CAI9964586.1"/>
    </source>
</evidence>
<dbReference type="EMBL" id="CATOUU010000979">
    <property type="protein sequence ID" value="CAI9964586.1"/>
    <property type="molecule type" value="Genomic_DNA"/>
</dbReference>
<keyword evidence="1" id="KW-1133">Transmembrane helix</keyword>
<proteinExistence type="predicted"/>
<sequence>MKYLPKLQQLRFDVEQRQEIKKYRRYFTIIQIQFDGYIMIIFNNTFWLRIDLRQQMNIKYSSMTMNMVKQTNRSTNISKYLIMIENNNAKLWLERLMLKKIKQIEQLKNLFSVKPAKHIIQTKLNNINFSNTIINGASVADNVLKDLWSKQICSVIHQVLPIQQQ</sequence>
<reference evidence="3 4" key="2">
    <citation type="submission" date="2024-07" db="EMBL/GenBank/DDBJ databases">
        <authorList>
            <person name="Akdeniz Z."/>
        </authorList>
    </citation>
    <scope>NUCLEOTIDE SEQUENCE [LARGE SCALE GENOMIC DNA]</scope>
</reference>
<gene>
    <name evidence="2" type="ORF">HINF_LOCUS52231</name>
    <name evidence="3" type="ORF">HINF_LOCUS69595</name>
</gene>
<keyword evidence="4" id="KW-1185">Reference proteome</keyword>
<dbReference type="Proteomes" id="UP001642409">
    <property type="component" value="Unassembled WGS sequence"/>
</dbReference>
<feature type="transmembrane region" description="Helical" evidence="1">
    <location>
        <begin position="26"/>
        <end position="48"/>
    </location>
</feature>
<comment type="caution">
    <text evidence="2">The sequence shown here is derived from an EMBL/GenBank/DDBJ whole genome shotgun (WGS) entry which is preliminary data.</text>
</comment>